<dbReference type="Proteomes" id="UP000472271">
    <property type="component" value="Chromosome 14"/>
</dbReference>
<reference evidence="1" key="3">
    <citation type="submission" date="2025-09" db="UniProtKB">
        <authorList>
            <consortium name="Ensembl"/>
        </authorList>
    </citation>
    <scope>IDENTIFICATION</scope>
</reference>
<protein>
    <submittedName>
        <fullName evidence="1">Uncharacterized protein</fullName>
    </submittedName>
</protein>
<evidence type="ECO:0000313" key="1">
    <source>
        <dbReference type="Ensembl" id="ENSSORP00005015885.1"/>
    </source>
</evidence>
<reference evidence="1" key="1">
    <citation type="submission" date="2019-06" db="EMBL/GenBank/DDBJ databases">
        <authorList>
            <consortium name="Wellcome Sanger Institute Data Sharing"/>
        </authorList>
    </citation>
    <scope>NUCLEOTIDE SEQUENCE [LARGE SCALE GENOMIC DNA]</scope>
</reference>
<accession>A0A672ZFU8</accession>
<dbReference type="Ensembl" id="ENSSORT00005016382.1">
    <property type="protein sequence ID" value="ENSSORP00005015885.1"/>
    <property type="gene ID" value="ENSSORG00005008031.1"/>
</dbReference>
<reference evidence="1" key="2">
    <citation type="submission" date="2025-08" db="UniProtKB">
        <authorList>
            <consortium name="Ensembl"/>
        </authorList>
    </citation>
    <scope>IDENTIFICATION</scope>
</reference>
<proteinExistence type="predicted"/>
<evidence type="ECO:0000313" key="2">
    <source>
        <dbReference type="Proteomes" id="UP000472271"/>
    </source>
</evidence>
<keyword evidence="2" id="KW-1185">Reference proteome</keyword>
<dbReference type="InParanoid" id="A0A672ZFU8"/>
<name>A0A672ZFU8_9TELE</name>
<sequence>MAPFAIIKPLVTRFHLNAARAHVHNQVEEAIQQLYGEEISSGLPVGLRTLQAAMTEQQQAAGLSGAEVKRYCACLLCVPPGQSQVGKQLRSDGVLCKPLFQLVTGYI</sequence>
<organism evidence="1 2">
    <name type="scientific">Sphaeramia orbicularis</name>
    <name type="common">orbiculate cardinalfish</name>
    <dbReference type="NCBI Taxonomy" id="375764"/>
    <lineage>
        <taxon>Eukaryota</taxon>
        <taxon>Metazoa</taxon>
        <taxon>Chordata</taxon>
        <taxon>Craniata</taxon>
        <taxon>Vertebrata</taxon>
        <taxon>Euteleostomi</taxon>
        <taxon>Actinopterygii</taxon>
        <taxon>Neopterygii</taxon>
        <taxon>Teleostei</taxon>
        <taxon>Neoteleostei</taxon>
        <taxon>Acanthomorphata</taxon>
        <taxon>Gobiaria</taxon>
        <taxon>Kurtiformes</taxon>
        <taxon>Apogonoidei</taxon>
        <taxon>Apogonidae</taxon>
        <taxon>Apogoninae</taxon>
        <taxon>Sphaeramia</taxon>
    </lineage>
</organism>
<dbReference type="AlphaFoldDB" id="A0A672ZFU8"/>